<feature type="compositionally biased region" description="Polar residues" evidence="1">
    <location>
        <begin position="397"/>
        <end position="408"/>
    </location>
</feature>
<evidence type="ECO:0000313" key="2">
    <source>
        <dbReference type="EMBL" id="GJJ11409.1"/>
    </source>
</evidence>
<feature type="compositionally biased region" description="Basic and acidic residues" evidence="1">
    <location>
        <begin position="323"/>
        <end position="335"/>
    </location>
</feature>
<feature type="compositionally biased region" description="Basic and acidic residues" evidence="1">
    <location>
        <begin position="358"/>
        <end position="373"/>
    </location>
</feature>
<evidence type="ECO:0000256" key="1">
    <source>
        <dbReference type="SAM" id="MobiDB-lite"/>
    </source>
</evidence>
<feature type="compositionally biased region" description="Gly residues" evidence="1">
    <location>
        <begin position="377"/>
        <end position="389"/>
    </location>
</feature>
<protein>
    <submittedName>
        <fullName evidence="2">Uncharacterized protein</fullName>
    </submittedName>
</protein>
<reference evidence="2" key="1">
    <citation type="submission" date="2021-10" db="EMBL/GenBank/DDBJ databases">
        <title>De novo Genome Assembly of Clathrus columnatus (Basidiomycota, Fungi) Using Illumina and Nanopore Sequence Data.</title>
        <authorList>
            <person name="Ogiso-Tanaka E."/>
            <person name="Itagaki H."/>
            <person name="Hosoya T."/>
            <person name="Hosaka K."/>
        </authorList>
    </citation>
    <scope>NUCLEOTIDE SEQUENCE</scope>
    <source>
        <strain evidence="2">MO-923</strain>
    </source>
</reference>
<organism evidence="2 3">
    <name type="scientific">Clathrus columnatus</name>
    <dbReference type="NCBI Taxonomy" id="1419009"/>
    <lineage>
        <taxon>Eukaryota</taxon>
        <taxon>Fungi</taxon>
        <taxon>Dikarya</taxon>
        <taxon>Basidiomycota</taxon>
        <taxon>Agaricomycotina</taxon>
        <taxon>Agaricomycetes</taxon>
        <taxon>Phallomycetidae</taxon>
        <taxon>Phallales</taxon>
        <taxon>Clathraceae</taxon>
        <taxon>Clathrus</taxon>
    </lineage>
</organism>
<accession>A0AAV5AFD5</accession>
<feature type="compositionally biased region" description="Basic residues" evidence="1">
    <location>
        <begin position="346"/>
        <end position="356"/>
    </location>
</feature>
<feature type="compositionally biased region" description="Basic and acidic residues" evidence="1">
    <location>
        <begin position="430"/>
        <end position="449"/>
    </location>
</feature>
<keyword evidence="3" id="KW-1185">Reference proteome</keyword>
<comment type="caution">
    <text evidence="2">The sequence shown here is derived from an EMBL/GenBank/DDBJ whole genome shotgun (WGS) entry which is preliminary data.</text>
</comment>
<proteinExistence type="predicted"/>
<dbReference type="EMBL" id="BPWL01000006">
    <property type="protein sequence ID" value="GJJ11409.1"/>
    <property type="molecule type" value="Genomic_DNA"/>
</dbReference>
<sequence>MTRPDEIYRNQFAQELGGCPIWGPTHPAIDPVDIGDVGYLSTDGGWIKLFNLRTDVDPTKLPPNSQPGSLVVPNHKVYNGGFVGPRSSKTVREVGVNVKIDGGGVLKSGMRFRCEGEQGAALFVGQDAVTRGVRNQRDFISIMKTHIQDWMKFVEEEGSIATMSDLIFVTGYVRTSVWAAVVFREKDQECKFTLGGALPLPTGTLTAQAKAWASLTVNAFAWNGGPEGRIRPDIQETIHLLQSTPSEISSEGLLEKGDPRHQCVLLKGYRMAERHSWFANRRKTETKDGIEILRITDTYATQTQDLKVQDAGTNDVTQHNIEECNKGDHHVEKTSADSANASTPSQRRKGPKKFKLAKFFDKLTGHNNYRRDDDAGEGAGSSGSLGGPSGPQAGSSRTTSPANQSCTLPETEKGRRNGHNDNPSNAPGPEVEKKDRPSECEYCDPPHDEELSEVANPTPWDILFEYIFKTEERAAFAIIHDDDLAVLNVNEVKPKVYIYDSGEQSD</sequence>
<feature type="compositionally biased region" description="Basic and acidic residues" evidence="1">
    <location>
        <begin position="410"/>
        <end position="419"/>
    </location>
</feature>
<feature type="compositionally biased region" description="Polar residues" evidence="1">
    <location>
        <begin position="336"/>
        <end position="345"/>
    </location>
</feature>
<dbReference type="Proteomes" id="UP001050691">
    <property type="component" value="Unassembled WGS sequence"/>
</dbReference>
<dbReference type="AlphaFoldDB" id="A0AAV5AFD5"/>
<name>A0AAV5AFD5_9AGAM</name>
<feature type="region of interest" description="Disordered" evidence="1">
    <location>
        <begin position="323"/>
        <end position="453"/>
    </location>
</feature>
<evidence type="ECO:0000313" key="3">
    <source>
        <dbReference type="Proteomes" id="UP001050691"/>
    </source>
</evidence>
<gene>
    <name evidence="2" type="ORF">Clacol_005642</name>
</gene>